<evidence type="ECO:0000259" key="2">
    <source>
        <dbReference type="Pfam" id="PF13087"/>
    </source>
</evidence>
<dbReference type="Pfam" id="PF13087">
    <property type="entry name" value="AAA_12"/>
    <property type="match status" value="1"/>
</dbReference>
<dbReference type="Gene3D" id="3.40.50.300">
    <property type="entry name" value="P-loop containing nucleotide triphosphate hydrolases"/>
    <property type="match status" value="2"/>
</dbReference>
<dbReference type="EMBL" id="JARJLG010000029">
    <property type="protein sequence ID" value="KAJ7767924.1"/>
    <property type="molecule type" value="Genomic_DNA"/>
</dbReference>
<keyword evidence="4" id="KW-1185">Reference proteome</keyword>
<dbReference type="PANTHER" id="PTHR10887:SF495">
    <property type="entry name" value="HELICASE SENATAXIN ISOFORM X1-RELATED"/>
    <property type="match status" value="1"/>
</dbReference>
<dbReference type="AlphaFoldDB" id="A0AAD7JMA9"/>
<sequence length="670" mass="74441">MSISQDLLPRIPRDISVTRVSVENASSLIIRPLMVLPHVGISTQLSNDGRLKRLALATCDAVLLISVNSKAQSFMKMRGTALAELLLGGPVFVGFGIAHIALQIHRDIRCHFNNAIDLGTLCSLSTREPWTPSKLVGTRLSPTASFLKIDQLWYGGGDESSEREVALQAWISVMLAEPCATRIAVSVKVNTKNLTPEAHLILQADALAAHKPKETPNDFICGVLTTEGMKLHNARYQNRVRRSHQVLIMTNTSGQEFPGRADGAQGRVTDIKFHSAALTGELAAVRVIGKEELTNSEKARDEFILLALCGELKVTDARFIRLLWFLGPEQRRELTAPATLPTIDTRVSGLNASQMRTLAKMISNMPIVISQGKCVRPPGTGKTRTISAAAAVWENNGIPAWIVAQSNVAVKNIAEKLAEFNIAFKIIVSKEFYVEWHEHIYGSIEDFLIRTDELMMVDARGILHTLAGARIILSTLATLSNPGLDQVGIFSLVPLERLVVDEASQINAFEFMHVFFKFRKSLEKICFFGDPKQLPPYGQDQAPTLRSIFEFKHLQHLTEFLDIQYRMPVPIGEFISGCVYDGKLRSQHDINSMDCVTFIDVIKGAEKSSALSWKNTEEIQTICHLVRRYARTGEDFCVITPYDAQRAAIEQQLKAENLPHDTVYNVDSFQ</sequence>
<evidence type="ECO:0000256" key="1">
    <source>
        <dbReference type="SAM" id="Phobius"/>
    </source>
</evidence>
<dbReference type="InterPro" id="IPR027417">
    <property type="entry name" value="P-loop_NTPase"/>
</dbReference>
<evidence type="ECO:0000313" key="4">
    <source>
        <dbReference type="Proteomes" id="UP001215280"/>
    </source>
</evidence>
<dbReference type="Proteomes" id="UP001215280">
    <property type="component" value="Unassembled WGS sequence"/>
</dbReference>
<dbReference type="InterPro" id="IPR045055">
    <property type="entry name" value="DNA2/NAM7-like"/>
</dbReference>
<organism evidence="3 4">
    <name type="scientific">Mycena maculata</name>
    <dbReference type="NCBI Taxonomy" id="230809"/>
    <lineage>
        <taxon>Eukaryota</taxon>
        <taxon>Fungi</taxon>
        <taxon>Dikarya</taxon>
        <taxon>Basidiomycota</taxon>
        <taxon>Agaricomycotina</taxon>
        <taxon>Agaricomycetes</taxon>
        <taxon>Agaricomycetidae</taxon>
        <taxon>Agaricales</taxon>
        <taxon>Marasmiineae</taxon>
        <taxon>Mycenaceae</taxon>
        <taxon>Mycena</taxon>
    </lineage>
</organism>
<dbReference type="SUPFAM" id="SSF52540">
    <property type="entry name" value="P-loop containing nucleoside triphosphate hydrolases"/>
    <property type="match status" value="1"/>
</dbReference>
<reference evidence="3" key="1">
    <citation type="submission" date="2023-03" db="EMBL/GenBank/DDBJ databases">
        <title>Massive genome expansion in bonnet fungi (Mycena s.s.) driven by repeated elements and novel gene families across ecological guilds.</title>
        <authorList>
            <consortium name="Lawrence Berkeley National Laboratory"/>
            <person name="Harder C.B."/>
            <person name="Miyauchi S."/>
            <person name="Viragh M."/>
            <person name="Kuo A."/>
            <person name="Thoen E."/>
            <person name="Andreopoulos B."/>
            <person name="Lu D."/>
            <person name="Skrede I."/>
            <person name="Drula E."/>
            <person name="Henrissat B."/>
            <person name="Morin E."/>
            <person name="Kohler A."/>
            <person name="Barry K."/>
            <person name="LaButti K."/>
            <person name="Morin E."/>
            <person name="Salamov A."/>
            <person name="Lipzen A."/>
            <person name="Mereny Z."/>
            <person name="Hegedus B."/>
            <person name="Baldrian P."/>
            <person name="Stursova M."/>
            <person name="Weitz H."/>
            <person name="Taylor A."/>
            <person name="Grigoriev I.V."/>
            <person name="Nagy L.G."/>
            <person name="Martin F."/>
            <person name="Kauserud H."/>
        </authorList>
    </citation>
    <scope>NUCLEOTIDE SEQUENCE</scope>
    <source>
        <strain evidence="3">CBHHK188m</strain>
    </source>
</reference>
<feature type="transmembrane region" description="Helical" evidence="1">
    <location>
        <begin position="81"/>
        <end position="102"/>
    </location>
</feature>
<dbReference type="InterPro" id="IPR041679">
    <property type="entry name" value="DNA2/NAM7-like_C"/>
</dbReference>
<name>A0AAD7JMA9_9AGAR</name>
<evidence type="ECO:0000313" key="3">
    <source>
        <dbReference type="EMBL" id="KAJ7767924.1"/>
    </source>
</evidence>
<proteinExistence type="predicted"/>
<dbReference type="PANTHER" id="PTHR10887">
    <property type="entry name" value="DNA2/NAM7 HELICASE FAMILY"/>
    <property type="match status" value="1"/>
</dbReference>
<feature type="domain" description="DNA2/NAM7 helicase-like C-terminal" evidence="2">
    <location>
        <begin position="547"/>
        <end position="670"/>
    </location>
</feature>
<keyword evidence="1" id="KW-1133">Transmembrane helix</keyword>
<gene>
    <name evidence="3" type="ORF">DFH07DRAFT_915501</name>
</gene>
<keyword evidence="1" id="KW-0812">Transmembrane</keyword>
<accession>A0AAD7JMA9</accession>
<dbReference type="Pfam" id="PF13604">
    <property type="entry name" value="AAA_30"/>
    <property type="match status" value="1"/>
</dbReference>
<keyword evidence="1" id="KW-0472">Membrane</keyword>
<comment type="caution">
    <text evidence="3">The sequence shown here is derived from an EMBL/GenBank/DDBJ whole genome shotgun (WGS) entry which is preliminary data.</text>
</comment>
<dbReference type="GO" id="GO:0016787">
    <property type="term" value="F:hydrolase activity"/>
    <property type="evidence" value="ECO:0007669"/>
    <property type="project" value="UniProtKB-KW"/>
</dbReference>
<keyword evidence="3" id="KW-0378">Hydrolase</keyword>
<protein>
    <submittedName>
        <fullName evidence="3">P-loop containing nucleoside triphosphate hydrolase protein</fullName>
    </submittedName>
</protein>
<dbReference type="CDD" id="cd17934">
    <property type="entry name" value="DEXXQc_Upf1-like"/>
    <property type="match status" value="1"/>
</dbReference>
<feature type="non-terminal residue" evidence="3">
    <location>
        <position position="670"/>
    </location>
</feature>